<dbReference type="dictyBase" id="DDB_G0284683"/>
<keyword evidence="2" id="KW-0812">Transmembrane</keyword>
<reference evidence="3 4" key="1">
    <citation type="journal article" date="2005" name="Nature">
        <title>The genome of the social amoeba Dictyostelium discoideum.</title>
        <authorList>
            <consortium name="The Dictyostelium discoideum Sequencing Consortium"/>
            <person name="Eichinger L."/>
            <person name="Pachebat J.A."/>
            <person name="Glockner G."/>
            <person name="Rajandream M.A."/>
            <person name="Sucgang R."/>
            <person name="Berriman M."/>
            <person name="Song J."/>
            <person name="Olsen R."/>
            <person name="Szafranski K."/>
            <person name="Xu Q."/>
            <person name="Tunggal B."/>
            <person name="Kummerfeld S."/>
            <person name="Madera M."/>
            <person name="Konfortov B.A."/>
            <person name="Rivero F."/>
            <person name="Bankier A.T."/>
            <person name="Lehmann R."/>
            <person name="Hamlin N."/>
            <person name="Davies R."/>
            <person name="Gaudet P."/>
            <person name="Fey P."/>
            <person name="Pilcher K."/>
            <person name="Chen G."/>
            <person name="Saunders D."/>
            <person name="Sodergren E."/>
            <person name="Davis P."/>
            <person name="Kerhornou A."/>
            <person name="Nie X."/>
            <person name="Hall N."/>
            <person name="Anjard C."/>
            <person name="Hemphill L."/>
            <person name="Bason N."/>
            <person name="Farbrother P."/>
            <person name="Desany B."/>
            <person name="Just E."/>
            <person name="Morio T."/>
            <person name="Rost R."/>
            <person name="Churcher C."/>
            <person name="Cooper J."/>
            <person name="Haydock S."/>
            <person name="van Driessche N."/>
            <person name="Cronin A."/>
            <person name="Goodhead I."/>
            <person name="Muzny D."/>
            <person name="Mourier T."/>
            <person name="Pain A."/>
            <person name="Lu M."/>
            <person name="Harper D."/>
            <person name="Lindsay R."/>
            <person name="Hauser H."/>
            <person name="James K."/>
            <person name="Quiles M."/>
            <person name="Madan Babu M."/>
            <person name="Saito T."/>
            <person name="Buchrieser C."/>
            <person name="Wardroper A."/>
            <person name="Felder M."/>
            <person name="Thangavelu M."/>
            <person name="Johnson D."/>
            <person name="Knights A."/>
            <person name="Loulseged H."/>
            <person name="Mungall K."/>
            <person name="Oliver K."/>
            <person name="Price C."/>
            <person name="Quail M.A."/>
            <person name="Urushihara H."/>
            <person name="Hernandez J."/>
            <person name="Rabbinowitsch E."/>
            <person name="Steffen D."/>
            <person name="Sanders M."/>
            <person name="Ma J."/>
            <person name="Kohara Y."/>
            <person name="Sharp S."/>
            <person name="Simmonds M."/>
            <person name="Spiegler S."/>
            <person name="Tivey A."/>
            <person name="Sugano S."/>
            <person name="White B."/>
            <person name="Walker D."/>
            <person name="Woodward J."/>
            <person name="Winckler T."/>
            <person name="Tanaka Y."/>
            <person name="Shaulsky G."/>
            <person name="Schleicher M."/>
            <person name="Weinstock G."/>
            <person name="Rosenthal A."/>
            <person name="Cox E.C."/>
            <person name="Chisholm R.L."/>
            <person name="Gibbs R."/>
            <person name="Loomis W.F."/>
            <person name="Platzer M."/>
            <person name="Kay R.R."/>
            <person name="Williams J."/>
            <person name="Dear P.H."/>
            <person name="Noegel A.A."/>
            <person name="Barrell B."/>
            <person name="Kuspa A."/>
        </authorList>
    </citation>
    <scope>NUCLEOTIDE SEQUENCE [LARGE SCALE GENOMIC DNA]</scope>
    <source>
        <strain evidence="3 4">AX4</strain>
    </source>
</reference>
<keyword evidence="2" id="KW-1133">Transmembrane helix</keyword>
<sequence>MWSKSQLIFFIIILYNILFINGNLIDTDYSKTFKPFLETKNKIGNVIKDPKTEQIYVIGEYQTQPEQADKTFSGNNFYTLAPKIPIPNFVFENSTSKTPKPTPTPSIKTKSKTPKPIESSSSSSSETDELITGLKKNYFKVIKASIYDGCVAYLGKGLQDGNTFIAMYNLNNVPDFYQVDSSHNYLSLSIDDTFIWATYKEANQVYLKPIIHDGCKKIIHKNDPYVPMPVNITNPEDVISQPITSSSRYIYIYDSAAHVLVKFTHSSSLQKFEETEGGRLNVLDACSVRLYRYDQEKRNTYWMVSKKDGFTLYNERSEKSISLTKDGDTTDYCAPFATKGLDTFYALPGSDELSRSIPGVSFEVTHPCYGDKGTGEIKILAPPGVFQIKWEDQLTATKSLIRKNLKDGDYILQYWLSGIDDSTDMVRKNISIITPENPMFINVTHACLNAAQGVFNFTNLKHPDFSYEYILYSEDGKKPVILKDGSVFPGLYGDKNYTVNITTTSKDVFKHQCTYSVKEFLPNDKVEKPIIEYTNLTCADSKDARIKIVNFKPEKYNYIVTPTKYNITSEGTIENISDLNIVIKAEIKGGVCSQIVSVDIYSPPSAKVVKEKLKPKVIKSLCFGSKGSIKVASMDGIDFELTDSKGKVHQPFINKIKTLEFNGLIADKYILEAKIKSTRGESLYCGSVSNNLTLAQPKRIQITDTLIESIDCTRANLANMTITATGGTQYNGSYYDFTISSGAISHGHYLNVSYWVDGIYSLNISDSKGCVAVYNNITIKRPNKCQVHNINGIHPQFGPNSIQNGGNGNGNPKKDDKNKLGLILGLCLGIGIPFIILATVLTVVLVKKFGHRFSRTPTMRNQPRPNTVPVFMGGKIHNIDNF</sequence>
<keyword evidence="4" id="KW-1185">Reference proteome</keyword>
<dbReference type="GlyGen" id="Q54PA1">
    <property type="glycosylation" value="2 sites"/>
</dbReference>
<protein>
    <submittedName>
        <fullName evidence="3">Uncharacterized protein</fullName>
    </submittedName>
</protein>
<dbReference type="FunCoup" id="Q54PA1">
    <property type="interactions" value="744"/>
</dbReference>
<dbReference type="Proteomes" id="UP000002195">
    <property type="component" value="Unassembled WGS sequence"/>
</dbReference>
<dbReference type="KEGG" id="ddi:DDB_G0284683"/>
<dbReference type="PaxDb" id="44689-DDB0186140"/>
<evidence type="ECO:0000256" key="1">
    <source>
        <dbReference type="SAM" id="MobiDB-lite"/>
    </source>
</evidence>
<feature type="transmembrane region" description="Helical" evidence="2">
    <location>
        <begin position="7"/>
        <end position="25"/>
    </location>
</feature>
<evidence type="ECO:0000256" key="2">
    <source>
        <dbReference type="SAM" id="Phobius"/>
    </source>
</evidence>
<keyword evidence="2" id="KW-0472">Membrane</keyword>
<dbReference type="InParanoid" id="Q54PA1"/>
<dbReference type="RefSeq" id="XP_638474.1">
    <property type="nucleotide sequence ID" value="XM_633382.1"/>
</dbReference>
<accession>Q54PA1</accession>
<dbReference type="AlphaFoldDB" id="Q54PA1"/>
<proteinExistence type="predicted"/>
<evidence type="ECO:0000313" key="4">
    <source>
        <dbReference type="Proteomes" id="UP000002195"/>
    </source>
</evidence>
<dbReference type="HOGENOM" id="CLU_326653_0_0_1"/>
<feature type="transmembrane region" description="Helical" evidence="2">
    <location>
        <begin position="820"/>
        <end position="846"/>
    </location>
</feature>
<gene>
    <name evidence="3" type="ORF">DDB_G0284683</name>
</gene>
<feature type="region of interest" description="Disordered" evidence="1">
    <location>
        <begin position="93"/>
        <end position="126"/>
    </location>
</feature>
<feature type="compositionally biased region" description="Low complexity" evidence="1">
    <location>
        <begin position="114"/>
        <end position="125"/>
    </location>
</feature>
<dbReference type="GeneID" id="8624725"/>
<dbReference type="EMBL" id="AAFI02000070">
    <property type="protein sequence ID" value="EAL65111.1"/>
    <property type="molecule type" value="Genomic_DNA"/>
</dbReference>
<comment type="caution">
    <text evidence="3">The sequence shown here is derived from an EMBL/GenBank/DDBJ whole genome shotgun (WGS) entry which is preliminary data.</text>
</comment>
<organism evidence="3 4">
    <name type="scientific">Dictyostelium discoideum</name>
    <name type="common">Social amoeba</name>
    <dbReference type="NCBI Taxonomy" id="44689"/>
    <lineage>
        <taxon>Eukaryota</taxon>
        <taxon>Amoebozoa</taxon>
        <taxon>Evosea</taxon>
        <taxon>Eumycetozoa</taxon>
        <taxon>Dictyostelia</taxon>
        <taxon>Dictyosteliales</taxon>
        <taxon>Dictyosteliaceae</taxon>
        <taxon>Dictyostelium</taxon>
    </lineage>
</organism>
<dbReference type="OMA" id="NVSYWVD"/>
<dbReference type="eggNOG" id="ENOG502RCF2">
    <property type="taxonomic scope" value="Eukaryota"/>
</dbReference>
<dbReference type="VEuPathDB" id="AmoebaDB:DDB_G0284683"/>
<evidence type="ECO:0000313" key="3">
    <source>
        <dbReference type="EMBL" id="EAL65111.1"/>
    </source>
</evidence>
<name>Q54PA1_DICDI</name>